<evidence type="ECO:0000313" key="3">
    <source>
        <dbReference type="EMBL" id="CAD9372093.1"/>
    </source>
</evidence>
<protein>
    <submittedName>
        <fullName evidence="3">Uncharacterized protein</fullName>
    </submittedName>
</protein>
<evidence type="ECO:0000256" key="1">
    <source>
        <dbReference type="SAM" id="MobiDB-lite"/>
    </source>
</evidence>
<feature type="chain" id="PRO_5031086318" evidence="2">
    <location>
        <begin position="31"/>
        <end position="424"/>
    </location>
</feature>
<name>A0A7S2AM60_9STRA</name>
<feature type="region of interest" description="Disordered" evidence="1">
    <location>
        <begin position="293"/>
        <end position="314"/>
    </location>
</feature>
<proteinExistence type="predicted"/>
<accession>A0A7S2AM60</accession>
<dbReference type="AlphaFoldDB" id="A0A7S2AM60"/>
<keyword evidence="2" id="KW-0732">Signal</keyword>
<dbReference type="CDD" id="cd19757">
    <property type="entry name" value="Bbox1"/>
    <property type="match status" value="1"/>
</dbReference>
<feature type="signal peptide" evidence="2">
    <location>
        <begin position="1"/>
        <end position="30"/>
    </location>
</feature>
<feature type="compositionally biased region" description="Low complexity" evidence="1">
    <location>
        <begin position="293"/>
        <end position="308"/>
    </location>
</feature>
<dbReference type="EMBL" id="HBGS01002759">
    <property type="protein sequence ID" value="CAD9372093.1"/>
    <property type="molecule type" value="Transcribed_RNA"/>
</dbReference>
<sequence length="424" mass="45730">MSVLQFFFPCIYLQLALVILDMAHFGLGRAVNDYTKMVVTNIHVIYAKDKTSVGYWVTDLYSWTGKTLRFDNSGEAIKKFPYLVLGCDAGQRMVDLLAKRNPSPVKQLFVQPLRKVDENDPIYWSNVPFSAASLNMVKPAVTALVDEDKWAFRLHNFALNNGVMRNGNFAQLARLGVPPMLVSLLIHATSECIASTNAKADTNAKAYGNELSNTMEGILRIALILGSGCTRTWPDDVGADTVAFFRETCPPDIVLHPTDMGAVQLGRTHPAHINGANTIAAILALIESPSNMSDISSPSSSSDSSGSSFTTPIMTRPLHAEPSAVVPSLSDSSTLSGSGSPVPAALGKRPFDAVPARPFSSPGASSSGEPHYECAACLQPIGADFTYCCFDCSHAVPSLCDECGNCHKKMRILSHHRLFSVIGE</sequence>
<reference evidence="3" key="1">
    <citation type="submission" date="2021-01" db="EMBL/GenBank/DDBJ databases">
        <authorList>
            <person name="Corre E."/>
            <person name="Pelletier E."/>
            <person name="Niang G."/>
            <person name="Scheremetjew M."/>
            <person name="Finn R."/>
            <person name="Kale V."/>
            <person name="Holt S."/>
            <person name="Cochrane G."/>
            <person name="Meng A."/>
            <person name="Brown T."/>
            <person name="Cohen L."/>
        </authorList>
    </citation>
    <scope>NUCLEOTIDE SEQUENCE</scope>
    <source>
        <strain evidence="3">CCMP1381</strain>
    </source>
</reference>
<evidence type="ECO:0000256" key="2">
    <source>
        <dbReference type="SAM" id="SignalP"/>
    </source>
</evidence>
<organism evidence="3">
    <name type="scientific">Octactis speculum</name>
    <dbReference type="NCBI Taxonomy" id="3111310"/>
    <lineage>
        <taxon>Eukaryota</taxon>
        <taxon>Sar</taxon>
        <taxon>Stramenopiles</taxon>
        <taxon>Ochrophyta</taxon>
        <taxon>Dictyochophyceae</taxon>
        <taxon>Dictyochales</taxon>
        <taxon>Dictyochaceae</taxon>
        <taxon>Octactis</taxon>
    </lineage>
</organism>
<gene>
    <name evidence="3" type="ORF">DSPE1174_LOCUS1438</name>
</gene>